<dbReference type="InterPro" id="IPR016039">
    <property type="entry name" value="Thiolase-like"/>
</dbReference>
<dbReference type="Gene3D" id="3.40.47.10">
    <property type="match status" value="1"/>
</dbReference>
<proteinExistence type="predicted"/>
<evidence type="ECO:0000256" key="1">
    <source>
        <dbReference type="ARBA" id="ARBA00022679"/>
    </source>
</evidence>
<dbReference type="InterPro" id="IPR014030">
    <property type="entry name" value="Ketoacyl_synth_N"/>
</dbReference>
<protein>
    <submittedName>
        <fullName evidence="3">3-oxoacyl-ACP synthase</fullName>
    </submittedName>
</protein>
<accession>A0A4Z0HJS3</accession>
<evidence type="ECO:0000313" key="3">
    <source>
        <dbReference type="EMBL" id="TGB19399.1"/>
    </source>
</evidence>
<evidence type="ECO:0000313" key="4">
    <source>
        <dbReference type="Proteomes" id="UP000297948"/>
    </source>
</evidence>
<dbReference type="Proteomes" id="UP000297948">
    <property type="component" value="Unassembled WGS sequence"/>
</dbReference>
<dbReference type="Pfam" id="PF00109">
    <property type="entry name" value="ketoacyl-synt"/>
    <property type="match status" value="1"/>
</dbReference>
<dbReference type="AlphaFoldDB" id="A0A4Z0HJS3"/>
<dbReference type="PANTHER" id="PTHR11712:SF336">
    <property type="entry name" value="3-OXOACYL-[ACYL-CARRIER-PROTEIN] SYNTHASE, MITOCHONDRIAL"/>
    <property type="match status" value="1"/>
</dbReference>
<reference evidence="3 4" key="1">
    <citation type="submission" date="2019-03" db="EMBL/GenBank/DDBJ databases">
        <authorList>
            <person name="Gonzalez-Pimentel J.L."/>
        </authorList>
    </citation>
    <scope>NUCLEOTIDE SEQUENCE [LARGE SCALE GENOMIC DNA]</scope>
    <source>
        <strain evidence="3 4">JCM 31289</strain>
    </source>
</reference>
<organism evidence="3 4">
    <name type="scientific">Streptomyces palmae</name>
    <dbReference type="NCBI Taxonomy" id="1701085"/>
    <lineage>
        <taxon>Bacteria</taxon>
        <taxon>Bacillati</taxon>
        <taxon>Actinomycetota</taxon>
        <taxon>Actinomycetes</taxon>
        <taxon>Kitasatosporales</taxon>
        <taxon>Streptomycetaceae</taxon>
        <taxon>Streptomyces</taxon>
    </lineage>
</organism>
<dbReference type="SUPFAM" id="SSF53901">
    <property type="entry name" value="Thiolase-like"/>
    <property type="match status" value="1"/>
</dbReference>
<dbReference type="EMBL" id="SRID01000002">
    <property type="protein sequence ID" value="TGB19399.1"/>
    <property type="molecule type" value="Genomic_DNA"/>
</dbReference>
<comment type="caution">
    <text evidence="3">The sequence shown here is derived from an EMBL/GenBank/DDBJ whole genome shotgun (WGS) entry which is preliminary data.</text>
</comment>
<name>A0A4Z0HJS3_9ACTN</name>
<gene>
    <name evidence="3" type="ORF">E4099_00470</name>
</gene>
<sequence length="318" mass="32348">MTSSAVITGVGLALPGVDSAKDLLSTVDPAPEPVDPAARIGKKGLRYKDRATQLGLVAAHDALIAAGLLDGHGLKTSLKVAPEEVAVVVSSNFGNLDSVVEVVDTIAKECSSRLVSPIVTPNLSSNIVASEVAIRYTLRGPNLTVCNGATGGLDAVGWALSWLRAGRARYVLVVGVEPDNPVVRKLVGGDRVLDGAAALVLERPADAAEREAPALAECVRAVRTSSVAACTAALTAGGERPAAWYLPEGGAEVDQELLPGADRLDLAPVFGTTSGALGVLQLASAAGRYQTGERGPVLAVCGAEDDGVAGVLIRPGQD</sequence>
<dbReference type="OrthoDB" id="3364148at2"/>
<keyword evidence="4" id="KW-1185">Reference proteome</keyword>
<dbReference type="InterPro" id="IPR000794">
    <property type="entry name" value="Beta-ketoacyl_synthase"/>
</dbReference>
<dbReference type="GO" id="GO:0006633">
    <property type="term" value="P:fatty acid biosynthetic process"/>
    <property type="evidence" value="ECO:0007669"/>
    <property type="project" value="TreeGrafter"/>
</dbReference>
<dbReference type="PANTHER" id="PTHR11712">
    <property type="entry name" value="POLYKETIDE SYNTHASE-RELATED"/>
    <property type="match status" value="1"/>
</dbReference>
<feature type="domain" description="Beta-ketoacyl synthase-like N-terminal" evidence="2">
    <location>
        <begin position="38"/>
        <end position="177"/>
    </location>
</feature>
<dbReference type="GO" id="GO:0004315">
    <property type="term" value="F:3-oxoacyl-[acyl-carrier-protein] synthase activity"/>
    <property type="evidence" value="ECO:0007669"/>
    <property type="project" value="TreeGrafter"/>
</dbReference>
<keyword evidence="1" id="KW-0808">Transferase</keyword>
<evidence type="ECO:0000259" key="2">
    <source>
        <dbReference type="Pfam" id="PF00109"/>
    </source>
</evidence>